<feature type="transmembrane region" description="Helical" evidence="1">
    <location>
        <begin position="48"/>
        <end position="68"/>
    </location>
</feature>
<dbReference type="EMBL" id="JBBNAE010000009">
    <property type="protein sequence ID" value="KAK9096181.1"/>
    <property type="molecule type" value="Genomic_DNA"/>
</dbReference>
<keyword evidence="1" id="KW-0472">Membrane</keyword>
<gene>
    <name evidence="2" type="ORF">Sjap_021678</name>
</gene>
<proteinExistence type="predicted"/>
<keyword evidence="1" id="KW-0812">Transmembrane</keyword>
<dbReference type="Proteomes" id="UP001417504">
    <property type="component" value="Unassembled WGS sequence"/>
</dbReference>
<accession>A0AAP0HTP9</accession>
<keyword evidence="3" id="KW-1185">Reference proteome</keyword>
<protein>
    <submittedName>
        <fullName evidence="2">Uncharacterized protein</fullName>
    </submittedName>
</protein>
<evidence type="ECO:0000313" key="3">
    <source>
        <dbReference type="Proteomes" id="UP001417504"/>
    </source>
</evidence>
<reference evidence="2 3" key="1">
    <citation type="submission" date="2024-01" db="EMBL/GenBank/DDBJ databases">
        <title>Genome assemblies of Stephania.</title>
        <authorList>
            <person name="Yang L."/>
        </authorList>
    </citation>
    <scope>NUCLEOTIDE SEQUENCE [LARGE SCALE GENOMIC DNA]</scope>
    <source>
        <strain evidence="2">QJT</strain>
        <tissue evidence="2">Leaf</tissue>
    </source>
</reference>
<sequence length="79" mass="9166">MENSKIQEIIEKQMLTVAKAMEDKIDEEIHALDQLDLDDLEVLRERSCLELCVFFLVITVFWSSYGLVDLNLVKKVGFC</sequence>
<dbReference type="AlphaFoldDB" id="A0AAP0HTP9"/>
<organism evidence="2 3">
    <name type="scientific">Stephania japonica</name>
    <dbReference type="NCBI Taxonomy" id="461633"/>
    <lineage>
        <taxon>Eukaryota</taxon>
        <taxon>Viridiplantae</taxon>
        <taxon>Streptophyta</taxon>
        <taxon>Embryophyta</taxon>
        <taxon>Tracheophyta</taxon>
        <taxon>Spermatophyta</taxon>
        <taxon>Magnoliopsida</taxon>
        <taxon>Ranunculales</taxon>
        <taxon>Menispermaceae</taxon>
        <taxon>Menispermoideae</taxon>
        <taxon>Cissampelideae</taxon>
        <taxon>Stephania</taxon>
    </lineage>
</organism>
<comment type="caution">
    <text evidence="2">The sequence shown here is derived from an EMBL/GenBank/DDBJ whole genome shotgun (WGS) entry which is preliminary data.</text>
</comment>
<keyword evidence="1" id="KW-1133">Transmembrane helix</keyword>
<name>A0AAP0HTP9_9MAGN</name>
<evidence type="ECO:0000313" key="2">
    <source>
        <dbReference type="EMBL" id="KAK9096181.1"/>
    </source>
</evidence>
<evidence type="ECO:0000256" key="1">
    <source>
        <dbReference type="SAM" id="Phobius"/>
    </source>
</evidence>